<evidence type="ECO:0000313" key="2">
    <source>
        <dbReference type="Proteomes" id="UP000256304"/>
    </source>
</evidence>
<dbReference type="EMBL" id="QTTN01000018">
    <property type="protein sequence ID" value="REE81585.1"/>
    <property type="molecule type" value="Genomic_DNA"/>
</dbReference>
<sequence length="392" mass="45451">MIEDGIFEKIFSYDNQKVLFESKVLDSLQFLKNSGKKLQLAELEVKALNYVNQKSRENYSDWNKDLFANGKTNALPITVLEYFGTTLMDDDAIEKIVGSFFHYLHSFYDSYAQFINSTLLMLSKKVLDINHSSFFQVRERLKGITEFQPIYDNLEQVAQTMEYKYIDDFNNINKHQFTLELQSTLVLNDGTIEQEIPSFSKKDRQHGADEMTKRLDSSFKMSLMMFQTVTDLVMDYLKNNVTDQPQNRYHTISIKEQSGFGNSGDGAAIFITIDDLREISEGDSFFVLLAKEDDTDRKIRVENILTDNLMLQNINGKKLGFLKAQAPVNPNILMYREYRVVLTTEIEKAYVLHFFEPKTVQFGYGDNETIFKLNNQEEIKSDDVESTDPDEE</sequence>
<dbReference type="RefSeq" id="WP_116190100.1">
    <property type="nucleotide sequence ID" value="NZ_QTTN01000018.1"/>
</dbReference>
<dbReference type="AlphaFoldDB" id="A0A3D9RY47"/>
<dbReference type="Proteomes" id="UP000256304">
    <property type="component" value="Unassembled WGS sequence"/>
</dbReference>
<proteinExistence type="predicted"/>
<name>A0A3D9RY47_9BACL</name>
<reference evidence="1 2" key="1">
    <citation type="submission" date="2018-08" db="EMBL/GenBank/DDBJ databases">
        <title>Genomic Encyclopedia of Type Strains, Phase III (KMG-III): the genomes of soil and plant-associated and newly described type strains.</title>
        <authorList>
            <person name="Whitman W."/>
        </authorList>
    </citation>
    <scope>NUCLEOTIDE SEQUENCE [LARGE SCALE GENOMIC DNA]</scope>
    <source>
        <strain evidence="1 2">CGMCC 1.10966</strain>
    </source>
</reference>
<gene>
    <name evidence="1" type="ORF">A8990_118111</name>
</gene>
<evidence type="ECO:0000313" key="1">
    <source>
        <dbReference type="EMBL" id="REE81585.1"/>
    </source>
</evidence>
<protein>
    <submittedName>
        <fullName evidence="1">Uncharacterized protein</fullName>
    </submittedName>
</protein>
<comment type="caution">
    <text evidence="1">The sequence shown here is derived from an EMBL/GenBank/DDBJ whole genome shotgun (WGS) entry which is preliminary data.</text>
</comment>
<accession>A0A3D9RY47</accession>
<dbReference type="OrthoDB" id="2990537at2"/>
<keyword evidence="2" id="KW-1185">Reference proteome</keyword>
<organism evidence="1 2">
    <name type="scientific">Paenibacillus taihuensis</name>
    <dbReference type="NCBI Taxonomy" id="1156355"/>
    <lineage>
        <taxon>Bacteria</taxon>
        <taxon>Bacillati</taxon>
        <taxon>Bacillota</taxon>
        <taxon>Bacilli</taxon>
        <taxon>Bacillales</taxon>
        <taxon>Paenibacillaceae</taxon>
        <taxon>Paenibacillus</taxon>
    </lineage>
</organism>